<dbReference type="RefSeq" id="WP_076421131.1">
    <property type="nucleotide sequence ID" value="NZ_FTNM01000001.1"/>
</dbReference>
<proteinExistence type="predicted"/>
<evidence type="ECO:0000313" key="3">
    <source>
        <dbReference type="Proteomes" id="UP000185924"/>
    </source>
</evidence>
<name>A0A1N6U9U7_9BACT</name>
<dbReference type="STRING" id="1077936.SAMN05421545_0772"/>
<dbReference type="SUPFAM" id="SSF52833">
    <property type="entry name" value="Thioredoxin-like"/>
    <property type="match status" value="1"/>
</dbReference>
<dbReference type="AlphaFoldDB" id="A0A1N6U9U7"/>
<keyword evidence="3" id="KW-1185">Reference proteome</keyword>
<dbReference type="EMBL" id="FTNM01000001">
    <property type="protein sequence ID" value="SIQ62385.1"/>
    <property type="molecule type" value="Genomic_DNA"/>
</dbReference>
<dbReference type="PROSITE" id="PS51352">
    <property type="entry name" value="THIOREDOXIN_2"/>
    <property type="match status" value="1"/>
</dbReference>
<dbReference type="Gene3D" id="3.40.30.10">
    <property type="entry name" value="Glutaredoxin"/>
    <property type="match status" value="1"/>
</dbReference>
<organism evidence="2 3">
    <name type="scientific">Pontibacter lucknowensis</name>
    <dbReference type="NCBI Taxonomy" id="1077936"/>
    <lineage>
        <taxon>Bacteria</taxon>
        <taxon>Pseudomonadati</taxon>
        <taxon>Bacteroidota</taxon>
        <taxon>Cytophagia</taxon>
        <taxon>Cytophagales</taxon>
        <taxon>Hymenobacteraceae</taxon>
        <taxon>Pontibacter</taxon>
    </lineage>
</organism>
<accession>A0A1N6U9U7</accession>
<evidence type="ECO:0000259" key="1">
    <source>
        <dbReference type="PROSITE" id="PS51352"/>
    </source>
</evidence>
<dbReference type="CDD" id="cd02947">
    <property type="entry name" value="TRX_family"/>
    <property type="match status" value="1"/>
</dbReference>
<dbReference type="InterPro" id="IPR013766">
    <property type="entry name" value="Thioredoxin_domain"/>
</dbReference>
<reference evidence="3" key="1">
    <citation type="submission" date="2017-01" db="EMBL/GenBank/DDBJ databases">
        <authorList>
            <person name="Varghese N."/>
            <person name="Submissions S."/>
        </authorList>
    </citation>
    <scope>NUCLEOTIDE SEQUENCE [LARGE SCALE GENOMIC DNA]</scope>
    <source>
        <strain evidence="3">DM9</strain>
    </source>
</reference>
<dbReference type="Pfam" id="PF00085">
    <property type="entry name" value="Thioredoxin"/>
    <property type="match status" value="1"/>
</dbReference>
<dbReference type="InterPro" id="IPR036249">
    <property type="entry name" value="Thioredoxin-like_sf"/>
</dbReference>
<dbReference type="OrthoDB" id="882770at2"/>
<protein>
    <submittedName>
        <fullName evidence="2">Thioredoxin</fullName>
    </submittedName>
</protein>
<feature type="domain" description="Thioredoxin" evidence="1">
    <location>
        <begin position="1"/>
        <end position="106"/>
    </location>
</feature>
<sequence length="113" mass="12682">MTVTDINDDKLRQLIFEKERVIVKFTDPACPVCKQLSPSFRKFSTEPQYSSITFARMSASENPVSSQEVKLTGTPFFASYLKGTIQECGIVDTEEGIRAMLSRLLQPASPETR</sequence>
<evidence type="ECO:0000313" key="2">
    <source>
        <dbReference type="EMBL" id="SIQ62385.1"/>
    </source>
</evidence>
<dbReference type="Proteomes" id="UP000185924">
    <property type="component" value="Unassembled WGS sequence"/>
</dbReference>
<gene>
    <name evidence="2" type="ORF">SAMN05421545_0772</name>
</gene>